<dbReference type="InterPro" id="IPR016112">
    <property type="entry name" value="VP_dsDNA_II"/>
</dbReference>
<dbReference type="Pfam" id="PF16903">
    <property type="entry name" value="Capsid_N"/>
    <property type="match status" value="1"/>
</dbReference>
<feature type="domain" description="Major capsid protein C-terminal" evidence="1">
    <location>
        <begin position="393"/>
        <end position="571"/>
    </location>
</feature>
<dbReference type="InterPro" id="IPR038519">
    <property type="entry name" value="MCP_C_sf"/>
</dbReference>
<dbReference type="EMBL" id="MN740664">
    <property type="protein sequence ID" value="QHS79966.1"/>
    <property type="molecule type" value="Genomic_DNA"/>
</dbReference>
<dbReference type="Gene3D" id="2.70.9.20">
    <property type="entry name" value="Major capsid protein Vp54"/>
    <property type="match status" value="1"/>
</dbReference>
<evidence type="ECO:0008006" key="4">
    <source>
        <dbReference type="Google" id="ProtNLM"/>
    </source>
</evidence>
<accession>A0A6C0AK06</accession>
<protein>
    <recommendedName>
        <fullName evidence="4">Major capsid protein N-terminal domain-containing protein</fullName>
    </recommendedName>
</protein>
<dbReference type="GO" id="GO:0005198">
    <property type="term" value="F:structural molecule activity"/>
    <property type="evidence" value="ECO:0007669"/>
    <property type="project" value="InterPro"/>
</dbReference>
<dbReference type="InterPro" id="IPR007542">
    <property type="entry name" value="MCP_C"/>
</dbReference>
<sequence>MPGGLIQLTQVGAQNQLLNGNPSMTHFRAVYRRYTNFAMESIRMDFTSSNLDFNVTQTRTLSCRIDRYAQLLSDTYLMITLPDIWSPMAQVTVPPNGYDPYCSAIGYEFQWIKNIGYNLIDHVDIVLNNVTIQTLTGEWLKMYSYFTHDTAKRRVVDQMVGNVREVYDPANAYDRTNQYPHAVTPAVLPATMPFTATPEPSIRSRQLVIPLHFWFCENPGTVLPLVSLQNSEAYINVTLRPLNQLYTVIDVNPALSTTAVVLVVSSSGAVTFTTSTSHGLVTGGSVTLQGLSGSAAQLNTTFTVASAPSTTTFTIASGITVGSADQVQTRASVTGSTNPTYGMRIQPTGSYPIGMFLTPPTTAGISSSPNVTTFYANPYLEGNFIYLTDMEMNQLATADQTFLLKQVTYKVTEGQYGANSDIPVPMFNMVTRIVFAAHRSDKIITNDWDNYTNWSSPNRAPFSGISANAGDILYSSGQYQLSSISPRDVIANGVLLLDGNERFSTKPTQYFSLLQQYRHTKGDQPSSLPGIYMYSFALDNDQYQPSGAMNASMFNKVVLRLSLQQPLPIATGASSQSIVCVLKSTALSQNPVVISNPQARNPPTPSDPLGSYIYPQDQLLSVVRTVANNNIIFSYTYSVGVYVEAINYLRIVSGVANLVFAN</sequence>
<dbReference type="AlphaFoldDB" id="A0A6C0AK06"/>
<feature type="domain" description="Major capsid protein N-terminal" evidence="2">
    <location>
        <begin position="25"/>
        <end position="254"/>
    </location>
</feature>
<dbReference type="Pfam" id="PF04451">
    <property type="entry name" value="Capsid_NCLDV"/>
    <property type="match status" value="1"/>
</dbReference>
<dbReference type="Gene3D" id="2.70.9.10">
    <property type="entry name" value="Adenovirus Type 2 Hexon, domain 4"/>
    <property type="match status" value="1"/>
</dbReference>
<name>A0A6C0AK06_9ZZZZ</name>
<reference evidence="3" key="1">
    <citation type="journal article" date="2020" name="Nature">
        <title>Giant virus diversity and host interactions through global metagenomics.</title>
        <authorList>
            <person name="Schulz F."/>
            <person name="Roux S."/>
            <person name="Paez-Espino D."/>
            <person name="Jungbluth S."/>
            <person name="Walsh D.A."/>
            <person name="Denef V.J."/>
            <person name="McMahon K.D."/>
            <person name="Konstantinidis K.T."/>
            <person name="Eloe-Fadrosh E.A."/>
            <person name="Kyrpides N.C."/>
            <person name="Woyke T."/>
        </authorList>
    </citation>
    <scope>NUCLEOTIDE SEQUENCE</scope>
    <source>
        <strain evidence="3">GVMAG-S-1035375-24</strain>
    </source>
</reference>
<proteinExistence type="predicted"/>
<evidence type="ECO:0000313" key="3">
    <source>
        <dbReference type="EMBL" id="QHS79966.1"/>
    </source>
</evidence>
<dbReference type="InterPro" id="IPR031654">
    <property type="entry name" value="Capsid_N"/>
</dbReference>
<evidence type="ECO:0000259" key="1">
    <source>
        <dbReference type="Pfam" id="PF04451"/>
    </source>
</evidence>
<organism evidence="3">
    <name type="scientific">viral metagenome</name>
    <dbReference type="NCBI Taxonomy" id="1070528"/>
    <lineage>
        <taxon>unclassified sequences</taxon>
        <taxon>metagenomes</taxon>
        <taxon>organismal metagenomes</taxon>
    </lineage>
</organism>
<evidence type="ECO:0000259" key="2">
    <source>
        <dbReference type="Pfam" id="PF16903"/>
    </source>
</evidence>
<dbReference type="SUPFAM" id="SSF49749">
    <property type="entry name" value="Group II dsDNA viruses VP"/>
    <property type="match status" value="2"/>
</dbReference>